<accession>A0A511K6N8</accession>
<gene>
    <name evidence="2" type="ORF">Rt10032_c01g0015</name>
</gene>
<feature type="compositionally biased region" description="Low complexity" evidence="1">
    <location>
        <begin position="112"/>
        <end position="139"/>
    </location>
</feature>
<evidence type="ECO:0000313" key="2">
    <source>
        <dbReference type="EMBL" id="GEM05998.1"/>
    </source>
</evidence>
<reference evidence="2 3" key="1">
    <citation type="submission" date="2019-07" db="EMBL/GenBank/DDBJ databases">
        <title>Rhodotorula toruloides NBRC10032 genome sequencing.</title>
        <authorList>
            <person name="Shida Y."/>
            <person name="Takaku H."/>
            <person name="Ogasawara W."/>
            <person name="Mori K."/>
        </authorList>
    </citation>
    <scope>NUCLEOTIDE SEQUENCE [LARGE SCALE GENOMIC DNA]</scope>
    <source>
        <strain evidence="2 3">NBRC10032</strain>
    </source>
</reference>
<dbReference type="AlphaFoldDB" id="A0A511K6N8"/>
<dbReference type="OrthoDB" id="2529857at2759"/>
<feature type="region of interest" description="Disordered" evidence="1">
    <location>
        <begin position="1"/>
        <end position="161"/>
    </location>
</feature>
<proteinExistence type="predicted"/>
<organism evidence="2 3">
    <name type="scientific">Rhodotorula toruloides</name>
    <name type="common">Yeast</name>
    <name type="synonym">Rhodosporidium toruloides</name>
    <dbReference type="NCBI Taxonomy" id="5286"/>
    <lineage>
        <taxon>Eukaryota</taxon>
        <taxon>Fungi</taxon>
        <taxon>Dikarya</taxon>
        <taxon>Basidiomycota</taxon>
        <taxon>Pucciniomycotina</taxon>
        <taxon>Microbotryomycetes</taxon>
        <taxon>Sporidiobolales</taxon>
        <taxon>Sporidiobolaceae</taxon>
        <taxon>Rhodotorula</taxon>
    </lineage>
</organism>
<evidence type="ECO:0000313" key="3">
    <source>
        <dbReference type="Proteomes" id="UP000321518"/>
    </source>
</evidence>
<feature type="compositionally biased region" description="Pro residues" evidence="1">
    <location>
        <begin position="140"/>
        <end position="153"/>
    </location>
</feature>
<dbReference type="Proteomes" id="UP000321518">
    <property type="component" value="Unassembled WGS sequence"/>
</dbReference>
<comment type="caution">
    <text evidence="2">The sequence shown here is derived from an EMBL/GenBank/DDBJ whole genome shotgun (WGS) entry which is preliminary data.</text>
</comment>
<dbReference type="EMBL" id="BJWK01000001">
    <property type="protein sequence ID" value="GEM05998.1"/>
    <property type="molecule type" value="Genomic_DNA"/>
</dbReference>
<name>A0A511K6N8_RHOTO</name>
<feature type="region of interest" description="Disordered" evidence="1">
    <location>
        <begin position="224"/>
        <end position="254"/>
    </location>
</feature>
<sequence>MAAEDAQRRADDEMPVSSPRRLIDAFVGASRTTQSPSTKRKGSLPPPSPQRSPQDVEKDEPQEPSWTFYEDEGDEAPIIASPDAPAEANDADVVPVDKENARPSPRPRRRSVSLLSQASSVANSPILTPPTTVTAARTPPRAPQTPPPPPPTMPAFSPDLSASFTLANPPVSAGLSSAGLHFTDSSATSFAAIAVSAAAPSPSLGTGAGLTGFAPVFSEMMRGAKRQSLDGWEEEHKRKRRKSGEADRSGPAIP</sequence>
<protein>
    <submittedName>
        <fullName evidence="2">Uncharacterized protein</fullName>
    </submittedName>
</protein>
<evidence type="ECO:0000256" key="1">
    <source>
        <dbReference type="SAM" id="MobiDB-lite"/>
    </source>
</evidence>
<feature type="compositionally biased region" description="Basic and acidic residues" evidence="1">
    <location>
        <begin position="1"/>
        <end position="12"/>
    </location>
</feature>